<evidence type="ECO:0000256" key="9">
    <source>
        <dbReference type="ARBA" id="ARBA00022840"/>
    </source>
</evidence>
<proteinExistence type="inferred from homology"/>
<evidence type="ECO:0000256" key="2">
    <source>
        <dbReference type="ARBA" id="ARBA00005967"/>
    </source>
</evidence>
<feature type="transmembrane region" description="Helical" evidence="19">
    <location>
        <begin position="30"/>
        <end position="48"/>
    </location>
</feature>
<evidence type="ECO:0000256" key="5">
    <source>
        <dbReference type="ARBA" id="ARBA00022679"/>
    </source>
</evidence>
<evidence type="ECO:0000256" key="3">
    <source>
        <dbReference type="ARBA" id="ARBA00022475"/>
    </source>
</evidence>
<evidence type="ECO:0000256" key="8">
    <source>
        <dbReference type="ARBA" id="ARBA00022777"/>
    </source>
</evidence>
<reference evidence="21" key="1">
    <citation type="submission" date="2016-10" db="EMBL/GenBank/DDBJ databases">
        <authorList>
            <person name="de Groot N.N."/>
        </authorList>
    </citation>
    <scope>NUCLEOTIDE SEQUENCE [LARGE SCALE GENOMIC DNA]</scope>
    <source>
        <strain evidence="21">DSM 18733</strain>
    </source>
</reference>
<dbReference type="CDD" id="cd14265">
    <property type="entry name" value="UDPK_IM_like"/>
    <property type="match status" value="1"/>
</dbReference>
<evidence type="ECO:0000256" key="12">
    <source>
        <dbReference type="ARBA" id="ARBA00023136"/>
    </source>
</evidence>
<keyword evidence="14" id="KW-1208">Phospholipid metabolism</keyword>
<keyword evidence="22" id="KW-1185">Reference proteome</keyword>
<feature type="binding site" evidence="17">
    <location>
        <begin position="91"/>
        <end position="92"/>
    </location>
    <ligand>
        <name>ATP</name>
        <dbReference type="ChEBI" id="CHEBI:30616"/>
    </ligand>
</feature>
<evidence type="ECO:0000256" key="10">
    <source>
        <dbReference type="ARBA" id="ARBA00022989"/>
    </source>
</evidence>
<evidence type="ECO:0000256" key="13">
    <source>
        <dbReference type="ARBA" id="ARBA00023209"/>
    </source>
</evidence>
<keyword evidence="5" id="KW-0808">Transferase</keyword>
<dbReference type="InterPro" id="IPR036945">
    <property type="entry name" value="DAGK_sf"/>
</dbReference>
<feature type="binding site" evidence="17">
    <location>
        <position position="25"/>
    </location>
    <ligand>
        <name>ATP</name>
        <dbReference type="ChEBI" id="CHEBI:30616"/>
    </ligand>
</feature>
<keyword evidence="8 21" id="KW-0418">Kinase</keyword>
<keyword evidence="4" id="KW-0444">Lipid biosynthesis</keyword>
<evidence type="ECO:0000256" key="6">
    <source>
        <dbReference type="ARBA" id="ARBA00022692"/>
    </source>
</evidence>
<dbReference type="AlphaFoldDB" id="A0A1H7ZV42"/>
<keyword evidence="13" id="KW-0594">Phospholipid biosynthesis</keyword>
<feature type="binding site" evidence="18">
    <location>
        <position position="25"/>
    </location>
    <ligand>
        <name>a divalent metal cation</name>
        <dbReference type="ChEBI" id="CHEBI:60240"/>
    </ligand>
</feature>
<evidence type="ECO:0000313" key="22">
    <source>
        <dbReference type="Proteomes" id="UP000199421"/>
    </source>
</evidence>
<keyword evidence="18" id="KW-0479">Metal-binding</keyword>
<dbReference type="RefSeq" id="WP_093332985.1">
    <property type="nucleotide sequence ID" value="NZ_FOAF01000017.1"/>
</dbReference>
<dbReference type="GO" id="GO:0005886">
    <property type="term" value="C:plasma membrane"/>
    <property type="evidence" value="ECO:0007669"/>
    <property type="project" value="UniProtKB-SubCell"/>
</dbReference>
<dbReference type="GO" id="GO:0008654">
    <property type="term" value="P:phospholipid biosynthetic process"/>
    <property type="evidence" value="ECO:0007669"/>
    <property type="project" value="UniProtKB-KW"/>
</dbReference>
<feature type="binding site" evidence="17">
    <location>
        <position position="73"/>
    </location>
    <ligand>
        <name>ATP</name>
        <dbReference type="ChEBI" id="CHEBI:30616"/>
    </ligand>
</feature>
<dbReference type="GO" id="GO:0016301">
    <property type="term" value="F:kinase activity"/>
    <property type="evidence" value="ECO:0007669"/>
    <property type="project" value="UniProtKB-KW"/>
</dbReference>
<gene>
    <name evidence="20" type="ORF">SAMN05661044_05565</name>
    <name evidence="21" type="ORF">SAMN05661044_05628</name>
</gene>
<evidence type="ECO:0000256" key="1">
    <source>
        <dbReference type="ARBA" id="ARBA00004651"/>
    </source>
</evidence>
<feature type="transmembrane region" description="Helical" evidence="19">
    <location>
        <begin position="93"/>
        <end position="114"/>
    </location>
</feature>
<evidence type="ECO:0000256" key="16">
    <source>
        <dbReference type="PIRSR" id="PIRSR600829-2"/>
    </source>
</evidence>
<dbReference type="OrthoDB" id="1493837at2"/>
<evidence type="ECO:0000313" key="21">
    <source>
        <dbReference type="EMBL" id="SEM61369.1"/>
    </source>
</evidence>
<keyword evidence="12 19" id="KW-0472">Membrane</keyword>
<keyword evidence="3" id="KW-1003">Cell membrane</keyword>
<dbReference type="InterPro" id="IPR000829">
    <property type="entry name" value="DAGK"/>
</dbReference>
<evidence type="ECO:0000256" key="17">
    <source>
        <dbReference type="PIRSR" id="PIRSR600829-3"/>
    </source>
</evidence>
<protein>
    <submittedName>
        <fullName evidence="21">Diacylglycerol kinase (ATP)</fullName>
    </submittedName>
</protein>
<dbReference type="GO" id="GO:0046872">
    <property type="term" value="F:metal ion binding"/>
    <property type="evidence" value="ECO:0007669"/>
    <property type="project" value="UniProtKB-KW"/>
</dbReference>
<dbReference type="PANTHER" id="PTHR34299:SF1">
    <property type="entry name" value="DIACYLGLYCEROL KINASE"/>
    <property type="match status" value="1"/>
</dbReference>
<evidence type="ECO:0000256" key="15">
    <source>
        <dbReference type="PIRSR" id="PIRSR600829-1"/>
    </source>
</evidence>
<name>A0A1H7ZV42_OLID1</name>
<feature type="binding site" evidence="18">
    <location>
        <position position="73"/>
    </location>
    <ligand>
        <name>a divalent metal cation</name>
        <dbReference type="ChEBI" id="CHEBI:60240"/>
    </ligand>
</feature>
<keyword evidence="10 19" id="KW-1133">Transmembrane helix</keyword>
<dbReference type="PANTHER" id="PTHR34299">
    <property type="entry name" value="DIACYLGLYCEROL KINASE"/>
    <property type="match status" value="1"/>
</dbReference>
<accession>A0A1H7ZV42</accession>
<dbReference type="STRING" id="407022.SAMN05661044_05565"/>
<comment type="cofactor">
    <cofactor evidence="18">
        <name>Mg(2+)</name>
        <dbReference type="ChEBI" id="CHEBI:18420"/>
    </cofactor>
    <text evidence="18">Mn(2+), Zn(2+), Cd(2+) and Co(2+) support activity to lesser extents.</text>
</comment>
<comment type="subcellular location">
    <subcellularLocation>
        <location evidence="1">Cell membrane</location>
        <topology evidence="1">Multi-pass membrane protein</topology>
    </subcellularLocation>
</comment>
<evidence type="ECO:0000256" key="4">
    <source>
        <dbReference type="ARBA" id="ARBA00022516"/>
    </source>
</evidence>
<evidence type="ECO:0000313" key="20">
    <source>
        <dbReference type="EMBL" id="SEM58588.1"/>
    </source>
</evidence>
<evidence type="ECO:0000256" key="7">
    <source>
        <dbReference type="ARBA" id="ARBA00022741"/>
    </source>
</evidence>
<feature type="binding site" evidence="16">
    <location>
        <position position="66"/>
    </location>
    <ligand>
        <name>substrate</name>
    </ligand>
</feature>
<keyword evidence="18" id="KW-0460">Magnesium</keyword>
<keyword evidence="7 17" id="KW-0547">Nucleotide-binding</keyword>
<keyword evidence="11" id="KW-0443">Lipid metabolism</keyword>
<reference evidence="22" key="2">
    <citation type="submission" date="2016-10" db="EMBL/GenBank/DDBJ databases">
        <authorList>
            <person name="Varghese N."/>
            <person name="Submissions S."/>
        </authorList>
    </citation>
    <scope>NUCLEOTIDE SEQUENCE [LARGE SCALE GENOMIC DNA]</scope>
    <source>
        <strain evidence="22">DSM 18733</strain>
    </source>
</reference>
<comment type="similarity">
    <text evidence="2">Belongs to the bacterial diacylglycerol kinase family.</text>
</comment>
<feature type="transmembrane region" description="Helical" evidence="19">
    <location>
        <begin position="54"/>
        <end position="72"/>
    </location>
</feature>
<keyword evidence="9 17" id="KW-0067">ATP-binding</keyword>
<organism evidence="21 22">
    <name type="scientific">Olivibacter domesticus</name>
    <name type="common">Pseudosphingobacterium domesticum</name>
    <dbReference type="NCBI Taxonomy" id="407022"/>
    <lineage>
        <taxon>Bacteria</taxon>
        <taxon>Pseudomonadati</taxon>
        <taxon>Bacteroidota</taxon>
        <taxon>Sphingobacteriia</taxon>
        <taxon>Sphingobacteriales</taxon>
        <taxon>Sphingobacteriaceae</taxon>
        <taxon>Olivibacter</taxon>
    </lineage>
</organism>
<evidence type="ECO:0000256" key="11">
    <source>
        <dbReference type="ARBA" id="ARBA00023098"/>
    </source>
</evidence>
<dbReference type="InterPro" id="IPR033717">
    <property type="entry name" value="UDPK"/>
</dbReference>
<dbReference type="EMBL" id="FOAF01000019">
    <property type="protein sequence ID" value="SEM61369.1"/>
    <property type="molecule type" value="Genomic_DNA"/>
</dbReference>
<sequence>MMNNRYFIDALRAAVEGITQSFKSERNFRIHSIAAAGAVLFGFLFHLTAEEWCWIVLSIAVVLLTELVNTALEALTDLVMPDYHDLAKKAKDAAAGAVLIAAIFSLTCGSIIFLPKLVSLIR</sequence>
<evidence type="ECO:0000256" key="18">
    <source>
        <dbReference type="PIRSR" id="PIRSR600829-4"/>
    </source>
</evidence>
<dbReference type="EMBL" id="FOAF01000017">
    <property type="protein sequence ID" value="SEM58588.1"/>
    <property type="molecule type" value="Genomic_DNA"/>
</dbReference>
<keyword evidence="6 19" id="KW-0812">Transmembrane</keyword>
<evidence type="ECO:0000256" key="19">
    <source>
        <dbReference type="SAM" id="Phobius"/>
    </source>
</evidence>
<evidence type="ECO:0000256" key="14">
    <source>
        <dbReference type="ARBA" id="ARBA00023264"/>
    </source>
</evidence>
<dbReference type="Gene3D" id="1.10.287.3610">
    <property type="match status" value="1"/>
</dbReference>
<feature type="active site" description="Proton acceptor" evidence="15">
    <location>
        <position position="66"/>
    </location>
</feature>
<dbReference type="Proteomes" id="UP000199421">
    <property type="component" value="Unassembled WGS sequence"/>
</dbReference>
<dbReference type="Pfam" id="PF01219">
    <property type="entry name" value="DAGK_prokar"/>
    <property type="match status" value="1"/>
</dbReference>
<dbReference type="GO" id="GO:0005524">
    <property type="term" value="F:ATP binding"/>
    <property type="evidence" value="ECO:0007669"/>
    <property type="project" value="UniProtKB-KW"/>
</dbReference>